<feature type="transmembrane region" description="Helical" evidence="7">
    <location>
        <begin position="115"/>
        <end position="135"/>
    </location>
</feature>
<feature type="transmembrane region" description="Helical" evidence="7">
    <location>
        <begin position="176"/>
        <end position="197"/>
    </location>
</feature>
<dbReference type="InterPro" id="IPR048279">
    <property type="entry name" value="MdtK-like"/>
</dbReference>
<keyword evidence="6 7" id="KW-0472">Membrane</keyword>
<reference evidence="8" key="1">
    <citation type="submission" date="2020-12" db="EMBL/GenBank/DDBJ databases">
        <title>Bacterial taxonomy.</title>
        <authorList>
            <person name="Pan X."/>
        </authorList>
    </citation>
    <scope>NUCLEOTIDE SEQUENCE</scope>
    <source>
        <strain evidence="8">KCTC 52957</strain>
    </source>
</reference>
<dbReference type="NCBIfam" id="TIGR00797">
    <property type="entry name" value="matE"/>
    <property type="match status" value="1"/>
</dbReference>
<evidence type="ECO:0000313" key="9">
    <source>
        <dbReference type="Proteomes" id="UP000642488"/>
    </source>
</evidence>
<dbReference type="InterPro" id="IPR052031">
    <property type="entry name" value="Membrane_Transporter-Flippase"/>
</dbReference>
<evidence type="ECO:0000256" key="7">
    <source>
        <dbReference type="SAM" id="Phobius"/>
    </source>
</evidence>
<dbReference type="InterPro" id="IPR002528">
    <property type="entry name" value="MATE_fam"/>
</dbReference>
<accession>A0A934ICE1</accession>
<feature type="transmembrane region" description="Helical" evidence="7">
    <location>
        <begin position="71"/>
        <end position="93"/>
    </location>
</feature>
<proteinExistence type="predicted"/>
<evidence type="ECO:0000256" key="1">
    <source>
        <dbReference type="ARBA" id="ARBA00004429"/>
    </source>
</evidence>
<dbReference type="EMBL" id="JAEKPD010000008">
    <property type="protein sequence ID" value="MBJ3763071.1"/>
    <property type="molecule type" value="Genomic_DNA"/>
</dbReference>
<protein>
    <submittedName>
        <fullName evidence="8">MATE family efflux transporter</fullName>
    </submittedName>
</protein>
<evidence type="ECO:0000256" key="6">
    <source>
        <dbReference type="ARBA" id="ARBA00023136"/>
    </source>
</evidence>
<gene>
    <name evidence="8" type="ORF">ILP92_09975</name>
</gene>
<keyword evidence="5 7" id="KW-1133">Transmembrane helix</keyword>
<name>A0A934ICE1_9RHOB</name>
<dbReference type="GO" id="GO:0015297">
    <property type="term" value="F:antiporter activity"/>
    <property type="evidence" value="ECO:0007669"/>
    <property type="project" value="InterPro"/>
</dbReference>
<feature type="transmembrane region" description="Helical" evidence="7">
    <location>
        <begin position="337"/>
        <end position="355"/>
    </location>
</feature>
<keyword evidence="9" id="KW-1185">Reference proteome</keyword>
<evidence type="ECO:0000313" key="8">
    <source>
        <dbReference type="EMBL" id="MBJ3763071.1"/>
    </source>
</evidence>
<keyword evidence="4 7" id="KW-0812">Transmembrane</keyword>
<sequence length="441" mass="45460">MVFGILGVISVGLADAYFLGRVGQAELAAVGFFFPVATAVTSLSIGLSAGVNAALSQTIGRGEEDSHTNRVAFHALGLGLAIATLVGLTLWAVDGWIFRLMGATDATLPEIADYMFYWCLSFPLLVTSMLLGSMFRAHGNAITASIIMAAQSVFNIALDPVLIFGLGPFAEMGTGGAGLATLLARLLAVIGGLIWAFRQGYITICTKPMKGLWSSAKQIFEVGLPAAFSNAINPMGMAAVTAAVATLGEAAVAGYGAATRIQTLALVPMLALSSGIGPVIGQNWGADEKSRVRGAMRFTFLICLGYGAVLGATLLIFGETFAGFIASGPEDTAFATTYLRIVGFSLFGYGVLVTANAAMNARSKATFSMGLSLGRIFLLYIPLAWALVALMGFTGIAIAAATANVVAACAALILTRATGILGLDVAVVRVPGDRLAKATDT</sequence>
<feature type="transmembrane region" description="Helical" evidence="7">
    <location>
        <begin position="32"/>
        <end position="51"/>
    </location>
</feature>
<dbReference type="AlphaFoldDB" id="A0A934ICE1"/>
<comment type="subcellular location">
    <subcellularLocation>
        <location evidence="1">Cell inner membrane</location>
        <topology evidence="1">Multi-pass membrane protein</topology>
    </subcellularLocation>
</comment>
<organism evidence="8 9">
    <name type="scientific">Palleronia pontilimi</name>
    <dbReference type="NCBI Taxonomy" id="1964209"/>
    <lineage>
        <taxon>Bacteria</taxon>
        <taxon>Pseudomonadati</taxon>
        <taxon>Pseudomonadota</taxon>
        <taxon>Alphaproteobacteria</taxon>
        <taxon>Rhodobacterales</taxon>
        <taxon>Roseobacteraceae</taxon>
        <taxon>Palleronia</taxon>
    </lineage>
</organism>
<evidence type="ECO:0000256" key="5">
    <source>
        <dbReference type="ARBA" id="ARBA00022989"/>
    </source>
</evidence>
<feature type="transmembrane region" description="Helical" evidence="7">
    <location>
        <begin position="147"/>
        <end position="170"/>
    </location>
</feature>
<dbReference type="PANTHER" id="PTHR43549:SF3">
    <property type="entry name" value="MULTIDRUG RESISTANCE PROTEIN YPNP-RELATED"/>
    <property type="match status" value="1"/>
</dbReference>
<evidence type="ECO:0000256" key="3">
    <source>
        <dbReference type="ARBA" id="ARBA00022475"/>
    </source>
</evidence>
<keyword evidence="3" id="KW-1003">Cell membrane</keyword>
<evidence type="ECO:0000256" key="4">
    <source>
        <dbReference type="ARBA" id="ARBA00022692"/>
    </source>
</evidence>
<feature type="transmembrane region" description="Helical" evidence="7">
    <location>
        <begin position="376"/>
        <end position="399"/>
    </location>
</feature>
<comment type="caution">
    <text evidence="8">The sequence shown here is derived from an EMBL/GenBank/DDBJ whole genome shotgun (WGS) entry which is preliminary data.</text>
</comment>
<dbReference type="GO" id="GO:0005886">
    <property type="term" value="C:plasma membrane"/>
    <property type="evidence" value="ECO:0007669"/>
    <property type="project" value="UniProtKB-SubCell"/>
</dbReference>
<feature type="transmembrane region" description="Helical" evidence="7">
    <location>
        <begin position="298"/>
        <end position="317"/>
    </location>
</feature>
<dbReference type="Pfam" id="PF01554">
    <property type="entry name" value="MatE"/>
    <property type="match status" value="2"/>
</dbReference>
<evidence type="ECO:0000256" key="2">
    <source>
        <dbReference type="ARBA" id="ARBA00022448"/>
    </source>
</evidence>
<dbReference type="PANTHER" id="PTHR43549">
    <property type="entry name" value="MULTIDRUG RESISTANCE PROTEIN YPNP-RELATED"/>
    <property type="match status" value="1"/>
</dbReference>
<keyword evidence="2" id="KW-0813">Transport</keyword>
<dbReference type="PIRSF" id="PIRSF006603">
    <property type="entry name" value="DinF"/>
    <property type="match status" value="1"/>
</dbReference>
<dbReference type="GO" id="GO:0042910">
    <property type="term" value="F:xenobiotic transmembrane transporter activity"/>
    <property type="evidence" value="ECO:0007669"/>
    <property type="project" value="InterPro"/>
</dbReference>
<dbReference type="Proteomes" id="UP000642488">
    <property type="component" value="Unassembled WGS sequence"/>
</dbReference>